<dbReference type="PANTHER" id="PTHR12308:SF84">
    <property type="entry name" value="ANOCTAMIN"/>
    <property type="match status" value="1"/>
</dbReference>
<keyword evidence="3 6" id="KW-0812">Transmembrane</keyword>
<feature type="region of interest" description="Disordered" evidence="7">
    <location>
        <begin position="298"/>
        <end position="323"/>
    </location>
</feature>
<dbReference type="PANTHER" id="PTHR12308">
    <property type="entry name" value="ANOCTAMIN"/>
    <property type="match status" value="1"/>
</dbReference>
<comment type="subcellular location">
    <subcellularLocation>
        <location evidence="1 6">Membrane</location>
        <topology evidence="1 6">Multi-pass membrane protein</topology>
    </subcellularLocation>
</comment>
<evidence type="ECO:0000256" key="5">
    <source>
        <dbReference type="ARBA" id="ARBA00023136"/>
    </source>
</evidence>
<evidence type="ECO:0000313" key="9">
    <source>
        <dbReference type="EMBL" id="ADY41023.1"/>
    </source>
</evidence>
<feature type="transmembrane region" description="Helical" evidence="6">
    <location>
        <begin position="124"/>
        <end position="148"/>
    </location>
</feature>
<dbReference type="InterPro" id="IPR049452">
    <property type="entry name" value="Anoctamin_TM"/>
</dbReference>
<keyword evidence="5 6" id="KW-0472">Membrane</keyword>
<dbReference type="GO" id="GO:0005254">
    <property type="term" value="F:chloride channel activity"/>
    <property type="evidence" value="ECO:0007669"/>
    <property type="project" value="TreeGrafter"/>
</dbReference>
<dbReference type="GO" id="GO:0005886">
    <property type="term" value="C:plasma membrane"/>
    <property type="evidence" value="ECO:0007669"/>
    <property type="project" value="TreeGrafter"/>
</dbReference>
<dbReference type="AlphaFoldDB" id="F1KT19"/>
<evidence type="ECO:0000256" key="4">
    <source>
        <dbReference type="ARBA" id="ARBA00022989"/>
    </source>
</evidence>
<comment type="caution">
    <text evidence="6">Lacks conserved residue(s) required for the propagation of feature annotation.</text>
</comment>
<feature type="domain" description="Anoctamin transmembrane" evidence="8">
    <location>
        <begin position="27"/>
        <end position="284"/>
    </location>
</feature>
<protein>
    <recommendedName>
        <fullName evidence="6">Anoctamin</fullName>
    </recommendedName>
</protein>
<dbReference type="EMBL" id="JI165396">
    <property type="protein sequence ID" value="ADY41023.1"/>
    <property type="molecule type" value="mRNA"/>
</dbReference>
<accession>F1KT19</accession>
<evidence type="ECO:0000256" key="7">
    <source>
        <dbReference type="SAM" id="MobiDB-lite"/>
    </source>
</evidence>
<sequence length="403" mass="46090">MHLWKLHGRMLVRNMVRSWWMGMPETKQQKSERLRREKRLEIECAKAEVPRWERDYVLNPVYDQFLFDEYLEMVIQFGFVTLFVSAFPLAPLFALLNNIMEIRLDAYKFLITTRRPLPQRAKDIGIWLPILDGISKAAVLINAFVIAFTSDFVPKFVYRWVYHHQELYGYVNNSLSIYDARSMAGWSDFNPNITICRFRDYRNPPCSVVSSNDCSTEYSVTMQWWIVLTFRLAFVLVFEAESFDSIVVKTAMSTLQHVVSAVKAFIAYIIPDMPSKIFIQLQRQRFLARQARLSDMGNTASARNAANGKHAHSKGHAASSDRDDVAFQPGLFDKSDEKMPHELQKVMQGDLRRRSTLVSSNAPSLESFQSCNGGAVDTNGMPGSLSSGTVSDGEQFPGFFLPD</sequence>
<feature type="compositionally biased region" description="Polar residues" evidence="7">
    <location>
        <begin position="356"/>
        <end position="372"/>
    </location>
</feature>
<proteinExistence type="evidence at transcript level"/>
<dbReference type="InterPro" id="IPR007632">
    <property type="entry name" value="Anoctamin"/>
</dbReference>
<comment type="similarity">
    <text evidence="2 6">Belongs to the anoctamin family.</text>
</comment>
<evidence type="ECO:0000256" key="2">
    <source>
        <dbReference type="ARBA" id="ARBA00009671"/>
    </source>
</evidence>
<evidence type="ECO:0000256" key="3">
    <source>
        <dbReference type="ARBA" id="ARBA00022692"/>
    </source>
</evidence>
<feature type="region of interest" description="Disordered" evidence="7">
    <location>
        <begin position="346"/>
        <end position="403"/>
    </location>
</feature>
<name>F1KT19_ASCSU</name>
<reference evidence="9" key="1">
    <citation type="journal article" date="2011" name="Genome Res.">
        <title>Deep small RNA sequencing from the nematode Ascaris reveals conservation, functional diversification, and novel developmental profiles.</title>
        <authorList>
            <person name="Wang J."/>
            <person name="Czech B."/>
            <person name="Crunk A."/>
            <person name="Wallace A."/>
            <person name="Mitreva M."/>
            <person name="Hannon G.J."/>
            <person name="Davis R.E."/>
        </authorList>
    </citation>
    <scope>NUCLEOTIDE SEQUENCE</scope>
</reference>
<keyword evidence="4 6" id="KW-1133">Transmembrane helix</keyword>
<organism evidence="9">
    <name type="scientific">Ascaris suum</name>
    <name type="common">Pig roundworm</name>
    <name type="synonym">Ascaris lumbricoides</name>
    <dbReference type="NCBI Taxonomy" id="6253"/>
    <lineage>
        <taxon>Eukaryota</taxon>
        <taxon>Metazoa</taxon>
        <taxon>Ecdysozoa</taxon>
        <taxon>Nematoda</taxon>
        <taxon>Chromadorea</taxon>
        <taxon>Rhabditida</taxon>
        <taxon>Spirurina</taxon>
        <taxon>Ascaridomorpha</taxon>
        <taxon>Ascaridoidea</taxon>
        <taxon>Ascarididae</taxon>
        <taxon>Ascaris</taxon>
    </lineage>
</organism>
<evidence type="ECO:0000256" key="6">
    <source>
        <dbReference type="RuleBase" id="RU280814"/>
    </source>
</evidence>
<evidence type="ECO:0000259" key="8">
    <source>
        <dbReference type="Pfam" id="PF04547"/>
    </source>
</evidence>
<feature type="transmembrane region" description="Helical" evidence="6">
    <location>
        <begin position="73"/>
        <end position="96"/>
    </location>
</feature>
<evidence type="ECO:0000256" key="1">
    <source>
        <dbReference type="ARBA" id="ARBA00004141"/>
    </source>
</evidence>
<dbReference type="Pfam" id="PF04547">
    <property type="entry name" value="Anoctamin"/>
    <property type="match status" value="1"/>
</dbReference>